<dbReference type="SUPFAM" id="SSF100920">
    <property type="entry name" value="Heat shock protein 70kD (HSP70), peptide-binding domain"/>
    <property type="match status" value="1"/>
</dbReference>
<feature type="region of interest" description="Disordered" evidence="3">
    <location>
        <begin position="379"/>
        <end position="445"/>
    </location>
</feature>
<gene>
    <name evidence="5" type="ORF">QYE76_054643</name>
</gene>
<feature type="compositionally biased region" description="Polar residues" evidence="3">
    <location>
        <begin position="224"/>
        <end position="239"/>
    </location>
</feature>
<accession>A0AAD8SYQ0</accession>
<dbReference type="Gene3D" id="3.90.640.10">
    <property type="entry name" value="Actin, Chain A, domain 4"/>
    <property type="match status" value="1"/>
</dbReference>
<dbReference type="FunFam" id="3.90.640.10:FF:000002">
    <property type="entry name" value="Heat shock 70 kDa"/>
    <property type="match status" value="1"/>
</dbReference>
<comment type="caution">
    <text evidence="5">The sequence shown here is derived from an EMBL/GenBank/DDBJ whole genome shotgun (WGS) entry which is preliminary data.</text>
</comment>
<feature type="domain" description="Reverse transcriptase Ty1/copia-type" evidence="4">
    <location>
        <begin position="574"/>
        <end position="718"/>
    </location>
</feature>
<dbReference type="Proteomes" id="UP001231189">
    <property type="component" value="Unassembled WGS sequence"/>
</dbReference>
<feature type="compositionally biased region" description="Gly residues" evidence="3">
    <location>
        <begin position="279"/>
        <end position="291"/>
    </location>
</feature>
<dbReference type="Pfam" id="PF14223">
    <property type="entry name" value="Retrotran_gag_2"/>
    <property type="match status" value="1"/>
</dbReference>
<organism evidence="5 6">
    <name type="scientific">Lolium multiflorum</name>
    <name type="common">Italian ryegrass</name>
    <name type="synonym">Lolium perenne subsp. multiflorum</name>
    <dbReference type="NCBI Taxonomy" id="4521"/>
    <lineage>
        <taxon>Eukaryota</taxon>
        <taxon>Viridiplantae</taxon>
        <taxon>Streptophyta</taxon>
        <taxon>Embryophyta</taxon>
        <taxon>Tracheophyta</taxon>
        <taxon>Spermatophyta</taxon>
        <taxon>Magnoliopsida</taxon>
        <taxon>Liliopsida</taxon>
        <taxon>Poales</taxon>
        <taxon>Poaceae</taxon>
        <taxon>BOP clade</taxon>
        <taxon>Pooideae</taxon>
        <taxon>Poodae</taxon>
        <taxon>Poeae</taxon>
        <taxon>Poeae Chloroplast Group 2 (Poeae type)</taxon>
        <taxon>Loliodinae</taxon>
        <taxon>Loliinae</taxon>
        <taxon>Lolium</taxon>
    </lineage>
</organism>
<dbReference type="InterPro" id="IPR043502">
    <property type="entry name" value="DNA/RNA_pol_sf"/>
</dbReference>
<feature type="compositionally biased region" description="Low complexity" evidence="3">
    <location>
        <begin position="267"/>
        <end position="278"/>
    </location>
</feature>
<keyword evidence="2" id="KW-0067">ATP-binding</keyword>
<dbReference type="SUPFAM" id="SSF56672">
    <property type="entry name" value="DNA/RNA polymerases"/>
    <property type="match status" value="1"/>
</dbReference>
<proteinExistence type="predicted"/>
<dbReference type="InterPro" id="IPR043129">
    <property type="entry name" value="ATPase_NBD"/>
</dbReference>
<evidence type="ECO:0000256" key="2">
    <source>
        <dbReference type="ARBA" id="ARBA00022840"/>
    </source>
</evidence>
<feature type="region of interest" description="Disordered" evidence="3">
    <location>
        <begin position="224"/>
        <end position="306"/>
    </location>
</feature>
<dbReference type="InterPro" id="IPR018181">
    <property type="entry name" value="Heat_shock_70_CS"/>
</dbReference>
<evidence type="ECO:0000313" key="5">
    <source>
        <dbReference type="EMBL" id="KAK1666484.1"/>
    </source>
</evidence>
<dbReference type="InterPro" id="IPR013126">
    <property type="entry name" value="Hsp_70_fam"/>
</dbReference>
<feature type="region of interest" description="Disordered" evidence="3">
    <location>
        <begin position="484"/>
        <end position="518"/>
    </location>
</feature>
<protein>
    <recommendedName>
        <fullName evidence="4">Reverse transcriptase Ty1/copia-type domain-containing protein</fullName>
    </recommendedName>
</protein>
<dbReference type="InterPro" id="IPR029047">
    <property type="entry name" value="HSP70_peptide-bd_sf"/>
</dbReference>
<dbReference type="PROSITE" id="PS01036">
    <property type="entry name" value="HSP70_3"/>
    <property type="match status" value="1"/>
</dbReference>
<dbReference type="GO" id="GO:0140662">
    <property type="term" value="F:ATP-dependent protein folding chaperone"/>
    <property type="evidence" value="ECO:0007669"/>
    <property type="project" value="InterPro"/>
</dbReference>
<name>A0AAD8SYQ0_LOLMU</name>
<dbReference type="Pfam" id="PF00012">
    <property type="entry name" value="HSP70"/>
    <property type="match status" value="1"/>
</dbReference>
<evidence type="ECO:0000313" key="6">
    <source>
        <dbReference type="Proteomes" id="UP001231189"/>
    </source>
</evidence>
<reference evidence="5" key="1">
    <citation type="submission" date="2023-07" db="EMBL/GenBank/DDBJ databases">
        <title>A chromosome-level genome assembly of Lolium multiflorum.</title>
        <authorList>
            <person name="Chen Y."/>
            <person name="Copetti D."/>
            <person name="Kolliker R."/>
            <person name="Studer B."/>
        </authorList>
    </citation>
    <scope>NUCLEOTIDE SEQUENCE</scope>
    <source>
        <strain evidence="5">02402/16</strain>
        <tissue evidence="5">Leaf</tissue>
    </source>
</reference>
<keyword evidence="1" id="KW-0547">Nucleotide-binding</keyword>
<dbReference type="GO" id="GO:0005524">
    <property type="term" value="F:ATP binding"/>
    <property type="evidence" value="ECO:0007669"/>
    <property type="project" value="UniProtKB-KW"/>
</dbReference>
<dbReference type="InterPro" id="IPR013103">
    <property type="entry name" value="RVT_2"/>
</dbReference>
<dbReference type="SUPFAM" id="SSF53067">
    <property type="entry name" value="Actin-like ATPase domain"/>
    <property type="match status" value="1"/>
</dbReference>
<dbReference type="PRINTS" id="PR00301">
    <property type="entry name" value="HEATSHOCK70"/>
</dbReference>
<sequence length="1226" mass="132734">MSFSPSSSSTSMAMVGGSLNGIVSEKLTRENYLIWQSQVLPEIRGAQLMGYLDGSVAEPAKEIETTDKEGTKVMVPSPEYARWIAQDQQVLAYLLRNMTREVLTQLVGLTSSVAVWGKVTEMFSSQSKARVVHLRTQLNQTKREDFSSGAAYFDRIKTLSDEMATAGKPQDDDDVASYVLAGLDDEYNGFVAAITALIKAQQSVSLGDLYSQFLAYESRLDIQNPGSGNGVESSANAASRGNYGNRNKGGRGGGRGNFGGGGGRGYSGNNHYNGNNNNSGGGNHGGGGNYGGYQPRQGNGQGGGRARQGAQVTCQICDREGHPAFRCWKRFNKNYQGPERSANAVTHGVDPQWYTDTGATEHITGELDKLAMRERYNGNDQIHGANGKDSSGGNSGDSPGESSSGSTAKSSSDRPFQAGAGSGAVSRNVASPGSPALPTAPVSGPATVTAAQSASAVADSPAASASASGSSAAESASSSASSAATGSHVAAPSGSPGSAVQSVPVPDPVADRPRTRLQHGIVQPKIITDGRVRYDKLRFANFASTGEPTTVQEALGDPAWKCAMDEEFSALLRNDTWRLVPPGHGRNIIDCKWVYKVKRKSDGTIDRYKARLVAKGFKQRYGVDYEDTFSPVVKSATIRLVLSLAVSRNWKLRQLDVKNAFLHGVLEEEVYMRQPPGYVDSSRSDYVCKLQKALYGLKQAPRACSSDTAVDALLHDLGMAFALKDLGELHFFLGIEVRKVTDGIVLSQEKYANDLLSRVNMKMCKPVDTPLSTSEKLSITDGEVLSDEDSTRYRSIVGALQYITLTRPDIAYSVNKGIAAYYFYIFDVGGGTTSVALLAISAGKITVRATAGDPHLGGEDFDRRMVEHLVEQFKTEYKKDVSGSARALVRLRAACEHAKRTLSSATWAPIEIDCLLDGIDFRTAVTRDQFEDLNMDLFCKCMEPVKKCLGDAKIQRSDVHEVVLVGGSTRIPLVRRMLTDLFDGRELRKDINLEEAVARGAAIFADMASRVPGSDLLNLFLLDTTPRSLGVEAAGGGMAVIVPKNTTIPISREQIISLQSHQKRSVVLSVFDGENGTARDNSLLGELKLSAGDGAKRQISVRFDIDADGVLTVYATDKAAKRLHQMKFMDKGQLSKNEIKRMTEEAAEYMAEDAENRERVKAKNLLEEYLYRKRRAIEDVRSKAEDALSAVELMIQQVHSDQVSSARKFLDDLEMLKLESSKYHCW</sequence>
<dbReference type="PANTHER" id="PTHR19375">
    <property type="entry name" value="HEAT SHOCK PROTEIN 70KDA"/>
    <property type="match status" value="1"/>
</dbReference>
<feature type="compositionally biased region" description="Low complexity" evidence="3">
    <location>
        <begin position="384"/>
        <end position="410"/>
    </location>
</feature>
<dbReference type="AlphaFoldDB" id="A0AAD8SYQ0"/>
<dbReference type="Gene3D" id="2.60.34.10">
    <property type="entry name" value="Substrate Binding Domain Of DNAk, Chain A, domain 1"/>
    <property type="match status" value="1"/>
</dbReference>
<evidence type="ECO:0000256" key="1">
    <source>
        <dbReference type="ARBA" id="ARBA00022741"/>
    </source>
</evidence>
<dbReference type="EMBL" id="JAUUTY010000003">
    <property type="protein sequence ID" value="KAK1666484.1"/>
    <property type="molecule type" value="Genomic_DNA"/>
</dbReference>
<keyword evidence="6" id="KW-1185">Reference proteome</keyword>
<evidence type="ECO:0000259" key="4">
    <source>
        <dbReference type="Pfam" id="PF07727"/>
    </source>
</evidence>
<feature type="compositionally biased region" description="Gly residues" evidence="3">
    <location>
        <begin position="250"/>
        <end position="266"/>
    </location>
</feature>
<dbReference type="Pfam" id="PF07727">
    <property type="entry name" value="RVT_2"/>
    <property type="match status" value="1"/>
</dbReference>
<dbReference type="Gene3D" id="3.30.420.40">
    <property type="match status" value="2"/>
</dbReference>
<evidence type="ECO:0000256" key="3">
    <source>
        <dbReference type="SAM" id="MobiDB-lite"/>
    </source>
</evidence>